<dbReference type="EMBL" id="CP081295">
    <property type="protein sequence ID" value="QZD89674.1"/>
    <property type="molecule type" value="Genomic_DNA"/>
</dbReference>
<evidence type="ECO:0000313" key="2">
    <source>
        <dbReference type="Proteomes" id="UP000824281"/>
    </source>
</evidence>
<accession>A0ABX8ZNG7</accession>
<dbReference type="Gene3D" id="3.40.50.12580">
    <property type="match status" value="1"/>
</dbReference>
<evidence type="ECO:0000313" key="1">
    <source>
        <dbReference type="EMBL" id="QZD89674.1"/>
    </source>
</evidence>
<protein>
    <submittedName>
        <fullName evidence="1">CDP-glycerol glycerophosphotransferase family protein</fullName>
    </submittedName>
</protein>
<dbReference type="InterPro" id="IPR043148">
    <property type="entry name" value="TagF_C"/>
</dbReference>
<dbReference type="Pfam" id="PF04464">
    <property type="entry name" value="Glyphos_transf"/>
    <property type="match status" value="1"/>
</dbReference>
<organism evidence="1 2">
    <name type="scientific">Qipengyuania aurantiaca</name>
    <dbReference type="NCBI Taxonomy" id="2867233"/>
    <lineage>
        <taxon>Bacteria</taxon>
        <taxon>Pseudomonadati</taxon>
        <taxon>Pseudomonadota</taxon>
        <taxon>Alphaproteobacteria</taxon>
        <taxon>Sphingomonadales</taxon>
        <taxon>Erythrobacteraceae</taxon>
        <taxon>Qipengyuania</taxon>
    </lineage>
</organism>
<dbReference type="RefSeq" id="WP_221425155.1">
    <property type="nucleotide sequence ID" value="NZ_CP081295.1"/>
</dbReference>
<dbReference type="Proteomes" id="UP000824281">
    <property type="component" value="Chromosome"/>
</dbReference>
<keyword evidence="2" id="KW-1185">Reference proteome</keyword>
<gene>
    <name evidence="1" type="ORF">K3148_12855</name>
</gene>
<reference evidence="1 2" key="1">
    <citation type="submission" date="2021-08" db="EMBL/GenBank/DDBJ databases">
        <title>Comparative Genomics Analysis of the Genus Qipengyuania Reveals Extensive Genetic Diversity and Metabolic Versatility, Including the Description of Fifteen Novel Species.</title>
        <authorList>
            <person name="Liu Y."/>
        </authorList>
    </citation>
    <scope>NUCLEOTIDE SEQUENCE [LARGE SCALE GENOMIC DNA]</scope>
    <source>
        <strain evidence="1 2">1NDH13</strain>
    </source>
</reference>
<name>A0ABX8ZNG7_9SPHN</name>
<proteinExistence type="predicted"/>
<dbReference type="SUPFAM" id="SSF53756">
    <property type="entry name" value="UDP-Glycosyltransferase/glycogen phosphorylase"/>
    <property type="match status" value="1"/>
</dbReference>
<sequence>MARVLFLFNHDAPHQVAHLAGIAAATARAFPQIECQLAYATDRIEAQVRAILSEDDAARLGWVRLDLPAWARVVAKLADRILPASRLLRLRLNLDLFEQADLVVSTERTCLRTKKHLPADKTPLYAKVPHGAGDRSVAYHPDYRKFDRAFVAGQKVVDQLVAHGVEREKVVVIGYPKFETVDLDAKPDFFGNGRPTFLYNPHFDPHLSSWYDAGPELLRWFASPEGQKFNLIFAPHVMLFRKETHISPEYKLARRRPDVPEEALAAENVLVDVDGPHLFDMAYTLSADAYIGDVSSQVYEFLVRPRPAYFLDCRDKGRASDDEWHHFWKSGPVCSSVEELTAKLEDFEAIGAQYREAQQELVDYTFDLQDKPASQRAAEAIAELLGVSETAGQ</sequence>
<dbReference type="InterPro" id="IPR007554">
    <property type="entry name" value="Glycerophosphate_synth"/>
</dbReference>